<evidence type="ECO:0000313" key="1">
    <source>
        <dbReference type="EMBL" id="KAA6359730.1"/>
    </source>
</evidence>
<reference evidence="1 2" key="1">
    <citation type="submission" date="2019-03" db="EMBL/GenBank/DDBJ databases">
        <title>Single cell metagenomics reveals metabolic interactions within the superorganism composed of flagellate Streblomastix strix and complex community of Bacteroidetes bacteria on its surface.</title>
        <authorList>
            <person name="Treitli S.C."/>
            <person name="Kolisko M."/>
            <person name="Husnik F."/>
            <person name="Keeling P."/>
            <person name="Hampl V."/>
        </authorList>
    </citation>
    <scope>NUCLEOTIDE SEQUENCE [LARGE SCALE GENOMIC DNA]</scope>
    <source>
        <strain evidence="1">ST1C</strain>
    </source>
</reference>
<organism evidence="1 2">
    <name type="scientific">Streblomastix strix</name>
    <dbReference type="NCBI Taxonomy" id="222440"/>
    <lineage>
        <taxon>Eukaryota</taxon>
        <taxon>Metamonada</taxon>
        <taxon>Preaxostyla</taxon>
        <taxon>Oxymonadida</taxon>
        <taxon>Streblomastigidae</taxon>
        <taxon>Streblomastix</taxon>
    </lineage>
</organism>
<evidence type="ECO:0000313" key="2">
    <source>
        <dbReference type="Proteomes" id="UP000324800"/>
    </source>
</evidence>
<feature type="non-terminal residue" evidence="1">
    <location>
        <position position="1"/>
    </location>
</feature>
<protein>
    <submittedName>
        <fullName evidence="1">Uncharacterized protein</fullName>
    </submittedName>
</protein>
<comment type="caution">
    <text evidence="1">The sequence shown here is derived from an EMBL/GenBank/DDBJ whole genome shotgun (WGS) entry which is preliminary data.</text>
</comment>
<proteinExistence type="predicted"/>
<gene>
    <name evidence="1" type="ORF">EZS28_044742</name>
</gene>
<sequence length="79" mass="8540">GTGNDAASIPVATLASTGYQKNQFYYFSIKSCSKGIQNARWTVSTSGVITIRIMSPESVNPGLYATVWSYINVVFPAKN</sequence>
<dbReference type="EMBL" id="SNRW01027945">
    <property type="protein sequence ID" value="KAA6359730.1"/>
    <property type="molecule type" value="Genomic_DNA"/>
</dbReference>
<name>A0A5J4TPD0_9EUKA</name>
<accession>A0A5J4TPD0</accession>
<dbReference type="Proteomes" id="UP000324800">
    <property type="component" value="Unassembled WGS sequence"/>
</dbReference>
<dbReference type="AlphaFoldDB" id="A0A5J4TPD0"/>